<dbReference type="KEGG" id="pmx:PERMA_0930"/>
<proteinExistence type="predicted"/>
<dbReference type="HOGENOM" id="CLU_2106680_0_0_0"/>
<protein>
    <submittedName>
        <fullName evidence="2">Uncharacterized protein</fullName>
    </submittedName>
</protein>
<keyword evidence="3" id="KW-1185">Reference proteome</keyword>
<dbReference type="Proteomes" id="UP000001366">
    <property type="component" value="Chromosome"/>
</dbReference>
<keyword evidence="1" id="KW-0812">Transmembrane</keyword>
<feature type="transmembrane region" description="Helical" evidence="1">
    <location>
        <begin position="6"/>
        <end position="28"/>
    </location>
</feature>
<evidence type="ECO:0000256" key="1">
    <source>
        <dbReference type="SAM" id="Phobius"/>
    </source>
</evidence>
<organism evidence="2 3">
    <name type="scientific">Persephonella marina (strain DSM 14350 / EX-H1)</name>
    <dbReference type="NCBI Taxonomy" id="123214"/>
    <lineage>
        <taxon>Bacteria</taxon>
        <taxon>Pseudomonadati</taxon>
        <taxon>Aquificota</taxon>
        <taxon>Aquificia</taxon>
        <taxon>Aquificales</taxon>
        <taxon>Hydrogenothermaceae</taxon>
        <taxon>Persephonella</taxon>
    </lineage>
</organism>
<evidence type="ECO:0000313" key="3">
    <source>
        <dbReference type="Proteomes" id="UP000001366"/>
    </source>
</evidence>
<evidence type="ECO:0000313" key="2">
    <source>
        <dbReference type="EMBL" id="ACO04577.1"/>
    </source>
</evidence>
<keyword evidence="1" id="KW-0472">Membrane</keyword>
<dbReference type="EMBL" id="CP001230">
    <property type="protein sequence ID" value="ACO04577.1"/>
    <property type="molecule type" value="Genomic_DNA"/>
</dbReference>
<keyword evidence="1" id="KW-1133">Transmembrane helix</keyword>
<dbReference type="RefSeq" id="WP_012676814.1">
    <property type="nucleotide sequence ID" value="NC_012440.1"/>
</dbReference>
<dbReference type="PaxDb" id="123214-PERMA_0930"/>
<gene>
    <name evidence="2" type="ordered locus">PERMA_0930</name>
</gene>
<name>C0QPX2_PERMH</name>
<accession>C0QPX2</accession>
<reference evidence="2 3" key="1">
    <citation type="journal article" date="2009" name="J. Bacteriol.">
        <title>Complete and draft genome sequences of six members of the Aquificales.</title>
        <authorList>
            <person name="Reysenbach A.L."/>
            <person name="Hamamura N."/>
            <person name="Podar M."/>
            <person name="Griffiths E."/>
            <person name="Ferreira S."/>
            <person name="Hochstein R."/>
            <person name="Heidelberg J."/>
            <person name="Johnson J."/>
            <person name="Mead D."/>
            <person name="Pohorille A."/>
            <person name="Sarmiento M."/>
            <person name="Schweighofer K."/>
            <person name="Seshadri R."/>
            <person name="Voytek M.A."/>
        </authorList>
    </citation>
    <scope>NUCLEOTIDE SEQUENCE [LARGE SCALE GENOMIC DNA]</scope>
    <source>
        <strain evidence="3">DSM 14350 / EX-H1</strain>
    </source>
</reference>
<sequence>MKKLRYILLIVPVIFSMIMVYLIGYIIINPVVERKERSEKVQMIDEEETLKEIEKKLSSLEIEKKIPPKVHRHIKDPEKEAEEFVNLIVKEAIEEIQEEDRTREKSILEKIKELF</sequence>
<dbReference type="AlphaFoldDB" id="C0QPX2"/>